<dbReference type="AlphaFoldDB" id="A0A923FP35"/>
<gene>
    <name evidence="2" type="ORF">HU742_018160</name>
    <name evidence="1" type="ORF">HU742_07805</name>
</gene>
<evidence type="ECO:0000313" key="2">
    <source>
        <dbReference type="EMBL" id="MBV4553073.1"/>
    </source>
</evidence>
<reference evidence="1 3" key="1">
    <citation type="journal article" date="2020" name="Microorganisms">
        <title>Reliable Identification of Environmental Pseudomonas Isolates Using the rpoD Gene.</title>
        <authorList>
            <consortium name="The Broad Institute Genome Sequencing Platform"/>
            <person name="Girard L."/>
            <person name="Lood C."/>
            <person name="Rokni-Zadeh H."/>
            <person name="van Noort V."/>
            <person name="Lavigne R."/>
            <person name="De Mot R."/>
        </authorList>
    </citation>
    <scope>NUCLEOTIDE SEQUENCE</scope>
    <source>
        <strain evidence="1 3">SWRI102</strain>
    </source>
</reference>
<protein>
    <submittedName>
        <fullName evidence="1">Uncharacterized protein</fullName>
    </submittedName>
</protein>
<dbReference type="RefSeq" id="WP_186643058.1">
    <property type="nucleotide sequence ID" value="NZ_JABWQX020000001.1"/>
</dbReference>
<organism evidence="1">
    <name type="scientific">Pseudomonas marvdashtae</name>
    <dbReference type="NCBI Taxonomy" id="2745500"/>
    <lineage>
        <taxon>Bacteria</taxon>
        <taxon>Pseudomonadati</taxon>
        <taxon>Pseudomonadota</taxon>
        <taxon>Gammaproteobacteria</taxon>
        <taxon>Pseudomonadales</taxon>
        <taxon>Pseudomonadaceae</taxon>
        <taxon>Pseudomonas</taxon>
    </lineage>
</organism>
<accession>A0A923FP35</accession>
<reference evidence="1" key="2">
    <citation type="submission" date="2020-07" db="EMBL/GenBank/DDBJ databases">
        <authorList>
            <person name="Lood C."/>
            <person name="Girard L."/>
        </authorList>
    </citation>
    <scope>NUCLEOTIDE SEQUENCE</scope>
    <source>
        <strain evidence="1">SWRI102</strain>
    </source>
</reference>
<dbReference type="EMBL" id="JABWQX010000002">
    <property type="protein sequence ID" value="MBC3395105.1"/>
    <property type="molecule type" value="Genomic_DNA"/>
</dbReference>
<dbReference type="EMBL" id="JABWQX020000001">
    <property type="protein sequence ID" value="MBV4553073.1"/>
    <property type="molecule type" value="Genomic_DNA"/>
</dbReference>
<name>A0A923FP35_9PSED</name>
<reference evidence="2" key="3">
    <citation type="submission" date="2021-06" db="EMBL/GenBank/DDBJ databases">
        <title>Updating the genus Pseudomonas: Description of 43 new species and partition of the Pseudomonas putida group.</title>
        <authorList>
            <person name="Girard L."/>
            <person name="Lood C."/>
            <person name="Vandamme P."/>
            <person name="Rokni-Zadeh H."/>
            <person name="Van Noort V."/>
            <person name="Hofte M."/>
            <person name="Lavigne R."/>
            <person name="De Mot R."/>
        </authorList>
    </citation>
    <scope>NUCLEOTIDE SEQUENCE</scope>
    <source>
        <strain evidence="2">SWRI102</strain>
    </source>
</reference>
<proteinExistence type="predicted"/>
<dbReference type="Proteomes" id="UP000659438">
    <property type="component" value="Unassembled WGS sequence"/>
</dbReference>
<comment type="caution">
    <text evidence="1">The sequence shown here is derived from an EMBL/GenBank/DDBJ whole genome shotgun (WGS) entry which is preliminary data.</text>
</comment>
<evidence type="ECO:0000313" key="3">
    <source>
        <dbReference type="Proteomes" id="UP000659438"/>
    </source>
</evidence>
<evidence type="ECO:0000313" key="1">
    <source>
        <dbReference type="EMBL" id="MBC3395105.1"/>
    </source>
</evidence>
<sequence length="223" mass="24740">MRLISARQAWHDALHESRTSVMAVAAEQARLGKKSGGGDEKIVVMLENEHGKETARSYAVRRAGVQETRPGRRLTESRCAHMMIAGLIMQAIDTLPKSIRHLGHFLYSPLATGHDLSIAHGLAWLGSGLDSLPERKRERAYWMALAALQSHKRMVQGRDEMGPGEVCMFVEDRTGNAMDPHNWVRDWAIIWNTLASHIDKLDAKALKPVAAVVAEMCEEESAA</sequence>
<keyword evidence="3" id="KW-1185">Reference proteome</keyword>